<keyword evidence="2" id="KW-1185">Reference proteome</keyword>
<accession>A0A8R7PG50</accession>
<reference evidence="2" key="1">
    <citation type="journal article" date="2013" name="Nature">
        <title>Draft genome of the wheat A-genome progenitor Triticum urartu.</title>
        <authorList>
            <person name="Ling H.Q."/>
            <person name="Zhao S."/>
            <person name="Liu D."/>
            <person name="Wang J."/>
            <person name="Sun H."/>
            <person name="Zhang C."/>
            <person name="Fan H."/>
            <person name="Li D."/>
            <person name="Dong L."/>
            <person name="Tao Y."/>
            <person name="Gao C."/>
            <person name="Wu H."/>
            <person name="Li Y."/>
            <person name="Cui Y."/>
            <person name="Guo X."/>
            <person name="Zheng S."/>
            <person name="Wang B."/>
            <person name="Yu K."/>
            <person name="Liang Q."/>
            <person name="Yang W."/>
            <person name="Lou X."/>
            <person name="Chen J."/>
            <person name="Feng M."/>
            <person name="Jian J."/>
            <person name="Zhang X."/>
            <person name="Luo G."/>
            <person name="Jiang Y."/>
            <person name="Liu J."/>
            <person name="Wang Z."/>
            <person name="Sha Y."/>
            <person name="Zhang B."/>
            <person name="Wu H."/>
            <person name="Tang D."/>
            <person name="Shen Q."/>
            <person name="Xue P."/>
            <person name="Zou S."/>
            <person name="Wang X."/>
            <person name="Liu X."/>
            <person name="Wang F."/>
            <person name="Yang Y."/>
            <person name="An X."/>
            <person name="Dong Z."/>
            <person name="Zhang K."/>
            <person name="Zhang X."/>
            <person name="Luo M.C."/>
            <person name="Dvorak J."/>
            <person name="Tong Y."/>
            <person name="Wang J."/>
            <person name="Yang H."/>
            <person name="Li Z."/>
            <person name="Wang D."/>
            <person name="Zhang A."/>
            <person name="Wang J."/>
        </authorList>
    </citation>
    <scope>NUCLEOTIDE SEQUENCE</scope>
    <source>
        <strain evidence="2">cv. G1812</strain>
    </source>
</reference>
<organism evidence="1 2">
    <name type="scientific">Triticum urartu</name>
    <name type="common">Red wild einkorn</name>
    <name type="synonym">Crithodium urartu</name>
    <dbReference type="NCBI Taxonomy" id="4572"/>
    <lineage>
        <taxon>Eukaryota</taxon>
        <taxon>Viridiplantae</taxon>
        <taxon>Streptophyta</taxon>
        <taxon>Embryophyta</taxon>
        <taxon>Tracheophyta</taxon>
        <taxon>Spermatophyta</taxon>
        <taxon>Magnoliopsida</taxon>
        <taxon>Liliopsida</taxon>
        <taxon>Poales</taxon>
        <taxon>Poaceae</taxon>
        <taxon>BOP clade</taxon>
        <taxon>Pooideae</taxon>
        <taxon>Triticodae</taxon>
        <taxon>Triticeae</taxon>
        <taxon>Triticinae</taxon>
        <taxon>Triticum</taxon>
    </lineage>
</organism>
<dbReference type="AlphaFoldDB" id="A0A8R7PG50"/>
<protein>
    <submittedName>
        <fullName evidence="1">Uncharacterized protein</fullName>
    </submittedName>
</protein>
<evidence type="ECO:0000313" key="2">
    <source>
        <dbReference type="Proteomes" id="UP000015106"/>
    </source>
</evidence>
<name>A0A8R7PG50_TRIUA</name>
<reference evidence="1" key="3">
    <citation type="submission" date="2022-06" db="UniProtKB">
        <authorList>
            <consortium name="EnsemblPlants"/>
        </authorList>
    </citation>
    <scope>IDENTIFICATION</scope>
</reference>
<dbReference type="Proteomes" id="UP000015106">
    <property type="component" value="Chromosome 2"/>
</dbReference>
<dbReference type="Gramene" id="TuG1812G0200003342.01.T05">
    <property type="protein sequence ID" value="TuG1812G0200003342.01.T05.cds249677"/>
    <property type="gene ID" value="TuG1812G0200003342.01"/>
</dbReference>
<sequence length="55" mass="6105">MFISLSRHSCLTCQFTKGSPVHIAPACAGSGKRFDHLTCQFTKMKEIQMTCEPPC</sequence>
<proteinExistence type="predicted"/>
<reference evidence="1" key="2">
    <citation type="submission" date="2018-03" db="EMBL/GenBank/DDBJ databases">
        <title>The Triticum urartu genome reveals the dynamic nature of wheat genome evolution.</title>
        <authorList>
            <person name="Ling H."/>
            <person name="Ma B."/>
            <person name="Shi X."/>
            <person name="Liu H."/>
            <person name="Dong L."/>
            <person name="Sun H."/>
            <person name="Cao Y."/>
            <person name="Gao Q."/>
            <person name="Zheng S."/>
            <person name="Li Y."/>
            <person name="Yu Y."/>
            <person name="Du H."/>
            <person name="Qi M."/>
            <person name="Li Y."/>
            <person name="Yu H."/>
            <person name="Cui Y."/>
            <person name="Wang N."/>
            <person name="Chen C."/>
            <person name="Wu H."/>
            <person name="Zhao Y."/>
            <person name="Zhang J."/>
            <person name="Li Y."/>
            <person name="Zhou W."/>
            <person name="Zhang B."/>
            <person name="Hu W."/>
            <person name="Eijk M."/>
            <person name="Tang J."/>
            <person name="Witsenboer H."/>
            <person name="Zhao S."/>
            <person name="Li Z."/>
            <person name="Zhang A."/>
            <person name="Wang D."/>
            <person name="Liang C."/>
        </authorList>
    </citation>
    <scope>NUCLEOTIDE SEQUENCE [LARGE SCALE GENOMIC DNA]</scope>
    <source>
        <strain evidence="1">cv. G1812</strain>
    </source>
</reference>
<dbReference type="EnsemblPlants" id="TuG1812G0200003342.01.T05">
    <property type="protein sequence ID" value="TuG1812G0200003342.01.T05.cds249677"/>
    <property type="gene ID" value="TuG1812G0200003342.01"/>
</dbReference>
<evidence type="ECO:0000313" key="1">
    <source>
        <dbReference type="EnsemblPlants" id="TuG1812G0200003342.01.T05.cds249677"/>
    </source>
</evidence>